<dbReference type="GO" id="GO:0006772">
    <property type="term" value="P:thiamine metabolic process"/>
    <property type="evidence" value="ECO:0007669"/>
    <property type="project" value="UniProtKB-UniRule"/>
</dbReference>
<keyword evidence="3 7" id="KW-0418">Kinase</keyword>
<dbReference type="GO" id="GO:0009229">
    <property type="term" value="P:thiamine diphosphate biosynthetic process"/>
    <property type="evidence" value="ECO:0007669"/>
    <property type="project" value="InterPro"/>
</dbReference>
<dbReference type="EC" id="2.7.6.2" evidence="5"/>
<dbReference type="AlphaFoldDB" id="A0A0V8GJY2"/>
<dbReference type="Proteomes" id="UP001387110">
    <property type="component" value="Unassembled WGS sequence"/>
</dbReference>
<dbReference type="Proteomes" id="UP000053797">
    <property type="component" value="Unassembled WGS sequence"/>
</dbReference>
<dbReference type="InterPro" id="IPR007371">
    <property type="entry name" value="TPK_catalytic"/>
</dbReference>
<protein>
    <recommendedName>
        <fullName evidence="5">Thiamine diphosphokinase</fullName>
        <ecNumber evidence="5">2.7.6.2</ecNumber>
    </recommendedName>
</protein>
<keyword evidence="2" id="KW-0547">Nucleotide-binding</keyword>
<dbReference type="InterPro" id="IPR036371">
    <property type="entry name" value="TPK_B1-bd_sf"/>
</dbReference>
<dbReference type="InterPro" id="IPR007373">
    <property type="entry name" value="Thiamin_PyroPKinase_B1-bd"/>
</dbReference>
<dbReference type="PANTHER" id="PTHR41299">
    <property type="entry name" value="THIAMINE PYROPHOSPHOKINASE"/>
    <property type="match status" value="1"/>
</dbReference>
<dbReference type="GO" id="GO:0030975">
    <property type="term" value="F:thiamine binding"/>
    <property type="evidence" value="ECO:0007669"/>
    <property type="project" value="InterPro"/>
</dbReference>
<dbReference type="OrthoDB" id="9804377at2"/>
<organism evidence="7 10">
    <name type="scientific">Exiguobacterium indicum</name>
    <dbReference type="NCBI Taxonomy" id="296995"/>
    <lineage>
        <taxon>Bacteria</taxon>
        <taxon>Bacillati</taxon>
        <taxon>Bacillota</taxon>
        <taxon>Bacilli</taxon>
        <taxon>Bacillales</taxon>
        <taxon>Bacillales Family XII. Incertae Sedis</taxon>
        <taxon>Exiguobacterium</taxon>
    </lineage>
</organism>
<dbReference type="SUPFAM" id="SSF63999">
    <property type="entry name" value="Thiamin pyrophosphokinase, catalytic domain"/>
    <property type="match status" value="1"/>
</dbReference>
<sequence length="200" mass="21983">MRAILVCAGPREEAPDLRTFCQPGDFIVGVDGGVQTIESFGLTCDLTIGDFDSLGYVPEGAIVHPAEKDETDLELALRTVSEKKQFEDTFIIGATGGRLDMTVQNVYLLKRYPEARLVTKREEVRYLAEGTYAVEAGSYYYLSFIPLVPSTLSLSGVKYPLDAHPVPVGGSLTVSNEWCASEAKVELHQGELLMMRTLKE</sequence>
<dbReference type="InterPro" id="IPR036759">
    <property type="entry name" value="TPK_catalytic_sf"/>
</dbReference>
<dbReference type="Pfam" id="PF04263">
    <property type="entry name" value="TPK_catalytic"/>
    <property type="match status" value="1"/>
</dbReference>
<dbReference type="Pfam" id="PF04265">
    <property type="entry name" value="TPK_B1_binding"/>
    <property type="match status" value="1"/>
</dbReference>
<proteinExistence type="predicted"/>
<evidence type="ECO:0000259" key="6">
    <source>
        <dbReference type="SMART" id="SM00983"/>
    </source>
</evidence>
<name>A0A0V8GJY2_9BACL</name>
<evidence type="ECO:0000313" key="9">
    <source>
        <dbReference type="EMBL" id="MEI4461391.1"/>
    </source>
</evidence>
<evidence type="ECO:0000313" key="10">
    <source>
        <dbReference type="Proteomes" id="UP000053797"/>
    </source>
</evidence>
<dbReference type="InterPro" id="IPR053149">
    <property type="entry name" value="TPK"/>
</dbReference>
<dbReference type="CDD" id="cd07995">
    <property type="entry name" value="TPK"/>
    <property type="match status" value="1"/>
</dbReference>
<comment type="caution">
    <text evidence="7">The sequence shown here is derived from an EMBL/GenBank/DDBJ whole genome shotgun (WGS) entry which is preliminary data.</text>
</comment>
<evidence type="ECO:0000313" key="12">
    <source>
        <dbReference type="Proteomes" id="UP001387110"/>
    </source>
</evidence>
<reference evidence="7 10" key="1">
    <citation type="journal article" date="2015" name="Int. J. Syst. Evol. Microbiol.">
        <title>Exiguobacterium enclense sp. nov., isolated from sediment.</title>
        <authorList>
            <person name="Dastager S.G."/>
            <person name="Mawlankar R."/>
            <person name="Sonalkar V.V."/>
            <person name="Thorat M.N."/>
            <person name="Mual P."/>
            <person name="Verma A."/>
            <person name="Krishnamurthi S."/>
            <person name="Tang S.K."/>
            <person name="Li W.J."/>
        </authorList>
    </citation>
    <scope>NUCLEOTIDE SEQUENCE [LARGE SCALE GENOMIC DNA]</scope>
    <source>
        <strain evidence="7 10">NIO-1109</strain>
    </source>
</reference>
<dbReference type="SMART" id="SM00983">
    <property type="entry name" value="TPK_B1_binding"/>
    <property type="match status" value="1"/>
</dbReference>
<dbReference type="GO" id="GO:0004788">
    <property type="term" value="F:thiamine diphosphokinase activity"/>
    <property type="evidence" value="ECO:0007669"/>
    <property type="project" value="UniProtKB-UniRule"/>
</dbReference>
<reference evidence="8 11" key="2">
    <citation type="journal article" date="2016" name="Front. Microbiol.">
        <title>Genomic Resource of Rice Seed Associated Bacteria.</title>
        <authorList>
            <person name="Midha S."/>
            <person name="Bansal K."/>
            <person name="Sharma S."/>
            <person name="Kumar N."/>
            <person name="Patil P.P."/>
            <person name="Chaudhry V."/>
            <person name="Patil P.B."/>
        </authorList>
    </citation>
    <scope>NUCLEOTIDE SEQUENCE [LARGE SCALE GENOMIC DNA]</scope>
    <source>
        <strain evidence="8 11">RSA11</strain>
    </source>
</reference>
<dbReference type="GeneID" id="90837179"/>
<dbReference type="PANTHER" id="PTHR41299:SF1">
    <property type="entry name" value="THIAMINE PYROPHOSPHOKINASE"/>
    <property type="match status" value="1"/>
</dbReference>
<dbReference type="EMBL" id="LNQL01000001">
    <property type="protein sequence ID" value="KSU50599.1"/>
    <property type="molecule type" value="Genomic_DNA"/>
</dbReference>
<dbReference type="Gene3D" id="3.40.50.10240">
    <property type="entry name" value="Thiamin pyrophosphokinase, catalytic domain"/>
    <property type="match status" value="1"/>
</dbReference>
<keyword evidence="4" id="KW-0067">ATP-binding</keyword>
<gene>
    <name evidence="7" type="ORF">AS033_04245</name>
    <name evidence="8" type="ORF">RSA11_10690</name>
    <name evidence="9" type="ORF">SZL87_03005</name>
</gene>
<evidence type="ECO:0000313" key="8">
    <source>
        <dbReference type="EMBL" id="KTR26460.1"/>
    </source>
</evidence>
<evidence type="ECO:0000313" key="7">
    <source>
        <dbReference type="EMBL" id="KSU50599.1"/>
    </source>
</evidence>
<dbReference type="SUPFAM" id="SSF63862">
    <property type="entry name" value="Thiamin pyrophosphokinase, substrate-binding domain"/>
    <property type="match status" value="1"/>
</dbReference>
<reference evidence="9 12" key="3">
    <citation type="submission" date="2023-12" db="EMBL/GenBank/DDBJ databases">
        <authorList>
            <person name="Easwaran N."/>
            <person name="Lazarus H.P.S."/>
        </authorList>
    </citation>
    <scope>NUCLEOTIDE SEQUENCE [LARGE SCALE GENOMIC DNA]</scope>
    <source>
        <strain evidence="9 12">VIT-2023</strain>
    </source>
</reference>
<keyword evidence="1 9" id="KW-0808">Transferase</keyword>
<evidence type="ECO:0000256" key="2">
    <source>
        <dbReference type="ARBA" id="ARBA00022741"/>
    </source>
</evidence>
<evidence type="ECO:0000256" key="4">
    <source>
        <dbReference type="ARBA" id="ARBA00022840"/>
    </source>
</evidence>
<dbReference type="NCBIfam" id="TIGR01378">
    <property type="entry name" value="thi_PPkinase"/>
    <property type="match status" value="1"/>
</dbReference>
<dbReference type="EMBL" id="JBAWKY010000001">
    <property type="protein sequence ID" value="MEI4461391.1"/>
    <property type="molecule type" value="Genomic_DNA"/>
</dbReference>
<evidence type="ECO:0000256" key="3">
    <source>
        <dbReference type="ARBA" id="ARBA00022777"/>
    </source>
</evidence>
<evidence type="ECO:0000256" key="5">
    <source>
        <dbReference type="NCBIfam" id="TIGR01378"/>
    </source>
</evidence>
<accession>A0A0V8GJY2</accession>
<keyword evidence="12" id="KW-1185">Reference proteome</keyword>
<evidence type="ECO:0000256" key="1">
    <source>
        <dbReference type="ARBA" id="ARBA00022679"/>
    </source>
</evidence>
<dbReference type="GO" id="GO:0016301">
    <property type="term" value="F:kinase activity"/>
    <property type="evidence" value="ECO:0007669"/>
    <property type="project" value="UniProtKB-KW"/>
</dbReference>
<dbReference type="RefSeq" id="WP_035396754.1">
    <property type="nucleotide sequence ID" value="NZ_FMYN01000001.1"/>
</dbReference>
<dbReference type="InterPro" id="IPR006282">
    <property type="entry name" value="Thi_PPkinase"/>
</dbReference>
<dbReference type="EMBL" id="LDQV01000024">
    <property type="protein sequence ID" value="KTR26460.1"/>
    <property type="molecule type" value="Genomic_DNA"/>
</dbReference>
<dbReference type="Proteomes" id="UP000072605">
    <property type="component" value="Unassembled WGS sequence"/>
</dbReference>
<feature type="domain" description="Thiamin pyrophosphokinase thiamin-binding" evidence="6">
    <location>
        <begin position="130"/>
        <end position="193"/>
    </location>
</feature>
<evidence type="ECO:0000313" key="11">
    <source>
        <dbReference type="Proteomes" id="UP000072605"/>
    </source>
</evidence>
<dbReference type="GO" id="GO:0005524">
    <property type="term" value="F:ATP binding"/>
    <property type="evidence" value="ECO:0007669"/>
    <property type="project" value="UniProtKB-KW"/>
</dbReference>